<organism evidence="2 3">
    <name type="scientific">Erythrobacter insulae</name>
    <dbReference type="NCBI Taxonomy" id="2584124"/>
    <lineage>
        <taxon>Bacteria</taxon>
        <taxon>Pseudomonadati</taxon>
        <taxon>Pseudomonadota</taxon>
        <taxon>Alphaproteobacteria</taxon>
        <taxon>Sphingomonadales</taxon>
        <taxon>Erythrobacteraceae</taxon>
        <taxon>Erythrobacter/Porphyrobacter group</taxon>
        <taxon>Erythrobacter</taxon>
    </lineage>
</organism>
<dbReference type="EMBL" id="VHJK01000001">
    <property type="protein sequence ID" value="TRD12768.1"/>
    <property type="molecule type" value="Genomic_DNA"/>
</dbReference>
<accession>A0A547PF59</accession>
<keyword evidence="3" id="KW-1185">Reference proteome</keyword>
<protein>
    <recommendedName>
        <fullName evidence="4">Threonine dehydratase</fullName>
    </recommendedName>
</protein>
<evidence type="ECO:0000313" key="3">
    <source>
        <dbReference type="Proteomes" id="UP000316343"/>
    </source>
</evidence>
<evidence type="ECO:0000313" key="2">
    <source>
        <dbReference type="EMBL" id="TRD12768.1"/>
    </source>
</evidence>
<evidence type="ECO:0000256" key="1">
    <source>
        <dbReference type="SAM" id="MobiDB-lite"/>
    </source>
</evidence>
<proteinExistence type="predicted"/>
<comment type="caution">
    <text evidence="2">The sequence shown here is derived from an EMBL/GenBank/DDBJ whole genome shotgun (WGS) entry which is preliminary data.</text>
</comment>
<dbReference type="Proteomes" id="UP000316343">
    <property type="component" value="Unassembled WGS sequence"/>
</dbReference>
<feature type="compositionally biased region" description="Basic and acidic residues" evidence="1">
    <location>
        <begin position="36"/>
        <end position="45"/>
    </location>
</feature>
<evidence type="ECO:0008006" key="4">
    <source>
        <dbReference type="Google" id="ProtNLM"/>
    </source>
</evidence>
<name>A0A547PF59_9SPHN</name>
<gene>
    <name evidence="2" type="ORF">FGU71_07570</name>
</gene>
<dbReference type="AlphaFoldDB" id="A0A547PF59"/>
<reference evidence="2 3" key="1">
    <citation type="submission" date="2019-06" db="EMBL/GenBank/DDBJ databases">
        <title>Erythrobacter insulae sp. nov., isolated from a tidal flat.</title>
        <authorList>
            <person name="Yoon J.-H."/>
        </authorList>
    </citation>
    <scope>NUCLEOTIDE SEQUENCE [LARGE SCALE GENOMIC DNA]</scope>
    <source>
        <strain evidence="2 3">JBTF-M21</strain>
    </source>
</reference>
<sequence length="113" mass="12468">MHGSHDDHDHGKQCGHAALEHAGHVDYLHGSHLHHSHDGHVDEHTLPVSSSNPNAEELVKSVGGEDHMHGHEGEEHDVVQHGAHFDYVHDGRLHHLHGDHTDDHGSVNVMQNT</sequence>
<feature type="region of interest" description="Disordered" evidence="1">
    <location>
        <begin position="25"/>
        <end position="55"/>
    </location>
</feature>